<dbReference type="GO" id="GO:0003723">
    <property type="term" value="F:RNA binding"/>
    <property type="evidence" value="ECO:0007669"/>
    <property type="project" value="UniProtKB-UniRule"/>
</dbReference>
<dbReference type="Gene3D" id="3.30.310.210">
    <property type="match status" value="1"/>
</dbReference>
<dbReference type="EMBL" id="JACGCM010002117">
    <property type="protein sequence ID" value="KAF6144524.1"/>
    <property type="molecule type" value="Genomic_DNA"/>
</dbReference>
<dbReference type="PANTHER" id="PTHR10288">
    <property type="entry name" value="KH DOMAIN CONTAINING RNA BINDING PROTEIN"/>
    <property type="match status" value="1"/>
</dbReference>
<evidence type="ECO:0000313" key="5">
    <source>
        <dbReference type="Proteomes" id="UP000541444"/>
    </source>
</evidence>
<feature type="domain" description="K Homology" evidence="3">
    <location>
        <begin position="50"/>
        <end position="95"/>
    </location>
</feature>
<dbReference type="PROSITE" id="PS50084">
    <property type="entry name" value="KH_TYPE_1"/>
    <property type="match status" value="1"/>
</dbReference>
<dbReference type="InterPro" id="IPR036612">
    <property type="entry name" value="KH_dom_type_1_sf"/>
</dbReference>
<accession>A0A7J7LPV4</accession>
<proteinExistence type="predicted"/>
<dbReference type="AlphaFoldDB" id="A0A7J7LPV4"/>
<dbReference type="SUPFAM" id="SSF54791">
    <property type="entry name" value="Eukaryotic type KH-domain (KH-domain type I)"/>
    <property type="match status" value="1"/>
</dbReference>
<evidence type="ECO:0000256" key="1">
    <source>
        <dbReference type="PROSITE-ProRule" id="PRU00117"/>
    </source>
</evidence>
<keyword evidence="5" id="KW-1185">Reference proteome</keyword>
<sequence length="98" mass="10953">MAAPEENFDEHDMTDMPEESHPQDTQEPDDDSGVGAVEKKWPGWPGESVFRILVPVQKVGGIIGRKGEFIRRICEESKARIKILDGPPGSKERAVSFY</sequence>
<dbReference type="InterPro" id="IPR004088">
    <property type="entry name" value="KH_dom_type_1"/>
</dbReference>
<feature type="compositionally biased region" description="Basic and acidic residues" evidence="2">
    <location>
        <begin position="10"/>
        <end position="24"/>
    </location>
</feature>
<dbReference type="Proteomes" id="UP000541444">
    <property type="component" value="Unassembled WGS sequence"/>
</dbReference>
<gene>
    <name evidence="4" type="ORF">GIB67_023970</name>
</gene>
<comment type="caution">
    <text evidence="4">The sequence shown here is derived from an EMBL/GenBank/DDBJ whole genome shotgun (WGS) entry which is preliminary data.</text>
</comment>
<evidence type="ECO:0000313" key="4">
    <source>
        <dbReference type="EMBL" id="KAF6144524.1"/>
    </source>
</evidence>
<name>A0A7J7LPV4_9MAGN</name>
<evidence type="ECO:0000256" key="2">
    <source>
        <dbReference type="SAM" id="MobiDB-lite"/>
    </source>
</evidence>
<evidence type="ECO:0000259" key="3">
    <source>
        <dbReference type="Pfam" id="PF00013"/>
    </source>
</evidence>
<dbReference type="Pfam" id="PF00013">
    <property type="entry name" value="KH_1"/>
    <property type="match status" value="1"/>
</dbReference>
<organism evidence="4 5">
    <name type="scientific">Kingdonia uniflora</name>
    <dbReference type="NCBI Taxonomy" id="39325"/>
    <lineage>
        <taxon>Eukaryota</taxon>
        <taxon>Viridiplantae</taxon>
        <taxon>Streptophyta</taxon>
        <taxon>Embryophyta</taxon>
        <taxon>Tracheophyta</taxon>
        <taxon>Spermatophyta</taxon>
        <taxon>Magnoliopsida</taxon>
        <taxon>Ranunculales</taxon>
        <taxon>Circaeasteraceae</taxon>
        <taxon>Kingdonia</taxon>
    </lineage>
</organism>
<reference evidence="4 5" key="1">
    <citation type="journal article" date="2020" name="IScience">
        <title>Genome Sequencing of the Endangered Kingdonia uniflora (Circaeasteraceae, Ranunculales) Reveals Potential Mechanisms of Evolutionary Specialization.</title>
        <authorList>
            <person name="Sun Y."/>
            <person name="Deng T."/>
            <person name="Zhang A."/>
            <person name="Moore M.J."/>
            <person name="Landis J.B."/>
            <person name="Lin N."/>
            <person name="Zhang H."/>
            <person name="Zhang X."/>
            <person name="Huang J."/>
            <person name="Zhang X."/>
            <person name="Sun H."/>
            <person name="Wang H."/>
        </authorList>
    </citation>
    <scope>NUCLEOTIDE SEQUENCE [LARGE SCALE GENOMIC DNA]</scope>
    <source>
        <strain evidence="4">TB1705</strain>
        <tissue evidence="4">Leaf</tissue>
    </source>
</reference>
<dbReference type="OrthoDB" id="1937934at2759"/>
<keyword evidence="1" id="KW-0694">RNA-binding</keyword>
<protein>
    <recommendedName>
        <fullName evidence="3">K Homology domain-containing protein</fullName>
    </recommendedName>
</protein>
<feature type="region of interest" description="Disordered" evidence="2">
    <location>
        <begin position="1"/>
        <end position="43"/>
    </location>
</feature>